<dbReference type="Pfam" id="PF16153">
    <property type="entry name" value="DUF4861"/>
    <property type="match status" value="1"/>
</dbReference>
<evidence type="ECO:0000313" key="3">
    <source>
        <dbReference type="Proteomes" id="UP001595897"/>
    </source>
</evidence>
<keyword evidence="1" id="KW-0732">Signal</keyword>
<organism evidence="2 3">
    <name type="scientific">Glaciecola siphonariae</name>
    <dbReference type="NCBI Taxonomy" id="521012"/>
    <lineage>
        <taxon>Bacteria</taxon>
        <taxon>Pseudomonadati</taxon>
        <taxon>Pseudomonadota</taxon>
        <taxon>Gammaproteobacteria</taxon>
        <taxon>Alteromonadales</taxon>
        <taxon>Alteromonadaceae</taxon>
        <taxon>Glaciecola</taxon>
    </lineage>
</organism>
<feature type="signal peptide" evidence="1">
    <location>
        <begin position="1"/>
        <end position="19"/>
    </location>
</feature>
<evidence type="ECO:0000313" key="2">
    <source>
        <dbReference type="EMBL" id="MFC4700639.1"/>
    </source>
</evidence>
<dbReference type="Proteomes" id="UP001595897">
    <property type="component" value="Unassembled WGS sequence"/>
</dbReference>
<proteinExistence type="predicted"/>
<name>A0ABV9LWT7_9ALTE</name>
<gene>
    <name evidence="2" type="ORF">ACFO4O_10745</name>
</gene>
<comment type="caution">
    <text evidence="2">The sequence shown here is derived from an EMBL/GenBank/DDBJ whole genome shotgun (WGS) entry which is preliminary data.</text>
</comment>
<dbReference type="InterPro" id="IPR032342">
    <property type="entry name" value="DUF4861"/>
</dbReference>
<reference evidence="3" key="1">
    <citation type="journal article" date="2019" name="Int. J. Syst. Evol. Microbiol.">
        <title>The Global Catalogue of Microorganisms (GCM) 10K type strain sequencing project: providing services to taxonomists for standard genome sequencing and annotation.</title>
        <authorList>
            <consortium name="The Broad Institute Genomics Platform"/>
            <consortium name="The Broad Institute Genome Sequencing Center for Infectious Disease"/>
            <person name="Wu L."/>
            <person name="Ma J."/>
        </authorList>
    </citation>
    <scope>NUCLEOTIDE SEQUENCE [LARGE SCALE GENOMIC DNA]</scope>
    <source>
        <strain evidence="3">KACC 12507</strain>
    </source>
</reference>
<accession>A0ABV9LWT7</accession>
<keyword evidence="3" id="KW-1185">Reference proteome</keyword>
<protein>
    <submittedName>
        <fullName evidence="2">DUF4861 family protein</fullName>
    </submittedName>
</protein>
<dbReference type="EMBL" id="JBHSGU010000003">
    <property type="protein sequence ID" value="MFC4700639.1"/>
    <property type="molecule type" value="Genomic_DNA"/>
</dbReference>
<evidence type="ECO:0000256" key="1">
    <source>
        <dbReference type="SAM" id="SignalP"/>
    </source>
</evidence>
<dbReference type="RefSeq" id="WP_382408368.1">
    <property type="nucleotide sequence ID" value="NZ_JBHSGU010000003.1"/>
</dbReference>
<sequence>MSLKAFKLSAVLISAVVIAACGQATNEQHTTVAAPAGEPANTSAHTKKGSASFTVVNTANQDFSNVPLIVNKARLKALGFSFETNTASHPVTIVSTDGGNSFAGQLDDIDQDGQWDELAFVLDTPANSEQSLTIALGMVALDDTEKGEQPMRTNIRFGKYISSQRSDATEVRALSRMSDGLPADYANQFQMEGPAWENDNIGFRLYFDERNGFDIFGKTGANIVLDSVGINENYHELQDWGMDILKVGRSLGSGALAFVDSADSASPVLTRVSNARKTSAEVVLEGPVRSILDLRYEGLSNAQGQSLNLNQRISIWAGQHFYSGELTLHNASAEQGAVASVSEGSSQSIAVGIVNLHDASANQSVINKHAVLASYKEQAEENTKLGMAVVTPVSSHLSFGAVGAADTGVEHSFFNVLSLTPSTSTGYDFYAVWQPRMTNIDSEDAFMQVISDDLLRKQSVFIR</sequence>
<dbReference type="PROSITE" id="PS51257">
    <property type="entry name" value="PROKAR_LIPOPROTEIN"/>
    <property type="match status" value="1"/>
</dbReference>
<feature type="chain" id="PRO_5047500393" evidence="1">
    <location>
        <begin position="20"/>
        <end position="463"/>
    </location>
</feature>